<comment type="caution">
    <text evidence="1">The sequence shown here is derived from an EMBL/GenBank/DDBJ whole genome shotgun (WGS) entry which is preliminary data.</text>
</comment>
<keyword evidence="2" id="KW-1185">Reference proteome</keyword>
<evidence type="ECO:0000313" key="1">
    <source>
        <dbReference type="EMBL" id="TFK13563.1"/>
    </source>
</evidence>
<evidence type="ECO:0000313" key="2">
    <source>
        <dbReference type="Proteomes" id="UP000297703"/>
    </source>
</evidence>
<dbReference type="Proteomes" id="UP000297703">
    <property type="component" value="Unassembled WGS sequence"/>
</dbReference>
<accession>A0A4D9EYZ4</accession>
<sequence length="51" mass="5737">MYKIRHSSLSTDLQLYSWFDFLQACFGYRGHEQGVQDIPEGTGGVQGISVN</sequence>
<organism evidence="1 2">
    <name type="scientific">Platysternon megacephalum</name>
    <name type="common">big-headed turtle</name>
    <dbReference type="NCBI Taxonomy" id="55544"/>
    <lineage>
        <taxon>Eukaryota</taxon>
        <taxon>Metazoa</taxon>
        <taxon>Chordata</taxon>
        <taxon>Craniata</taxon>
        <taxon>Vertebrata</taxon>
        <taxon>Euteleostomi</taxon>
        <taxon>Archelosauria</taxon>
        <taxon>Testudinata</taxon>
        <taxon>Testudines</taxon>
        <taxon>Cryptodira</taxon>
        <taxon>Durocryptodira</taxon>
        <taxon>Testudinoidea</taxon>
        <taxon>Platysternidae</taxon>
        <taxon>Platysternon</taxon>
    </lineage>
</organism>
<dbReference type="EMBL" id="QXTE01000015">
    <property type="protein sequence ID" value="TFK13563.1"/>
    <property type="molecule type" value="Genomic_DNA"/>
</dbReference>
<name>A0A4D9EYZ4_9SAUR</name>
<protein>
    <submittedName>
        <fullName evidence="1">Polyadenylate-binding protein 4</fullName>
    </submittedName>
</protein>
<proteinExistence type="predicted"/>
<dbReference type="AlphaFoldDB" id="A0A4D9EYZ4"/>
<reference evidence="1 2" key="2">
    <citation type="submission" date="2019-04" db="EMBL/GenBank/DDBJ databases">
        <title>The genome sequence of big-headed turtle.</title>
        <authorList>
            <person name="Gong S."/>
        </authorList>
    </citation>
    <scope>NUCLEOTIDE SEQUENCE [LARGE SCALE GENOMIC DNA]</scope>
    <source>
        <strain evidence="1">DO16091913</strain>
        <tissue evidence="1">Muscle</tissue>
    </source>
</reference>
<reference evidence="1 2" key="1">
    <citation type="submission" date="2019-04" db="EMBL/GenBank/DDBJ databases">
        <title>Draft genome of the big-headed turtle Platysternon megacephalum.</title>
        <authorList>
            <person name="Gong S."/>
        </authorList>
    </citation>
    <scope>NUCLEOTIDE SEQUENCE [LARGE SCALE GENOMIC DNA]</scope>
    <source>
        <strain evidence="1">DO16091913</strain>
        <tissue evidence="1">Muscle</tissue>
    </source>
</reference>
<gene>
    <name evidence="1" type="ORF">DR999_PMT03049</name>
</gene>